<accession>A0ACC1R913</accession>
<proteinExistence type="predicted"/>
<comment type="caution">
    <text evidence="1">The sequence shown here is derived from an EMBL/GenBank/DDBJ whole genome shotgun (WGS) entry which is preliminary data.</text>
</comment>
<dbReference type="Proteomes" id="UP001148737">
    <property type="component" value="Unassembled WGS sequence"/>
</dbReference>
<dbReference type="EMBL" id="JANAKD010000007">
    <property type="protein sequence ID" value="KAJ3499542.1"/>
    <property type="molecule type" value="Genomic_DNA"/>
</dbReference>
<evidence type="ECO:0000313" key="2">
    <source>
        <dbReference type="Proteomes" id="UP001148737"/>
    </source>
</evidence>
<sequence>MAKLRTVSTIEEMEAHLGYKVEPKDQFLGMNGLLYSDLTLFITDLHQRTTREYELFEKGLNRCHKPAPAVIPANSDKKVISSNNDFITLRRTNFTGCYEYFADVQYNFGLAIRLLLTAWESLVIVTVADLERSTTESTDGQGQKRHSTLLNLPLEVRENIYRHVLGDRCWYIAEPKTWRPHTFCLALGDLSGFYFPFGEADTLLRVNKQIRREALPVAYQGTTMHAVDIDGATALLMAIGRIGRENITSFQLGWESYADTQINWSKPETAENIHLTLPRLHVPTCVYLLKQCTRLSNLSLMFNNFLMTDIPLSAFQSDPGIKLCCSIRNIKRLDIVDSAGETLEDEAAARWLKEEMLGS</sequence>
<protein>
    <submittedName>
        <fullName evidence="1">Uncharacterized protein</fullName>
    </submittedName>
</protein>
<name>A0ACC1R913_9HYPO</name>
<organism evidence="1 2">
    <name type="scientific">Lecanicillium saksenae</name>
    <dbReference type="NCBI Taxonomy" id="468837"/>
    <lineage>
        <taxon>Eukaryota</taxon>
        <taxon>Fungi</taxon>
        <taxon>Dikarya</taxon>
        <taxon>Ascomycota</taxon>
        <taxon>Pezizomycotina</taxon>
        <taxon>Sordariomycetes</taxon>
        <taxon>Hypocreomycetidae</taxon>
        <taxon>Hypocreales</taxon>
        <taxon>Cordycipitaceae</taxon>
        <taxon>Lecanicillium</taxon>
    </lineage>
</organism>
<evidence type="ECO:0000313" key="1">
    <source>
        <dbReference type="EMBL" id="KAJ3499542.1"/>
    </source>
</evidence>
<reference evidence="1" key="1">
    <citation type="submission" date="2022-07" db="EMBL/GenBank/DDBJ databases">
        <title>Genome Sequence of Lecanicillium saksenae.</title>
        <authorList>
            <person name="Buettner E."/>
        </authorList>
    </citation>
    <scope>NUCLEOTIDE SEQUENCE</scope>
    <source>
        <strain evidence="1">VT-O1</strain>
    </source>
</reference>
<keyword evidence="2" id="KW-1185">Reference proteome</keyword>
<gene>
    <name evidence="1" type="ORF">NLG97_g245</name>
</gene>